<feature type="region of interest" description="Disordered" evidence="1">
    <location>
        <begin position="37"/>
        <end position="56"/>
    </location>
</feature>
<keyword evidence="2" id="KW-0812">Transmembrane</keyword>
<evidence type="ECO:0000313" key="3">
    <source>
        <dbReference type="EMBL" id="KAG2454899.1"/>
    </source>
</evidence>
<proteinExistence type="predicted"/>
<evidence type="ECO:0000256" key="2">
    <source>
        <dbReference type="SAM" id="Phobius"/>
    </source>
</evidence>
<dbReference type="Proteomes" id="UP000613740">
    <property type="component" value="Unassembled WGS sequence"/>
</dbReference>
<protein>
    <submittedName>
        <fullName evidence="3">Uncharacterized protein</fullName>
    </submittedName>
</protein>
<reference evidence="3" key="1">
    <citation type="journal article" date="2020" name="bioRxiv">
        <title>Comparative genomics of Chlamydomonas.</title>
        <authorList>
            <person name="Craig R.J."/>
            <person name="Hasan A.R."/>
            <person name="Ness R.W."/>
            <person name="Keightley P.D."/>
        </authorList>
    </citation>
    <scope>NUCLEOTIDE SEQUENCE</scope>
    <source>
        <strain evidence="3">CCAP 11/173</strain>
    </source>
</reference>
<dbReference type="EMBL" id="JAEHOD010000001">
    <property type="protein sequence ID" value="KAG2454899.1"/>
    <property type="molecule type" value="Genomic_DNA"/>
</dbReference>
<feature type="transmembrane region" description="Helical" evidence="2">
    <location>
        <begin position="121"/>
        <end position="146"/>
    </location>
</feature>
<organism evidence="3 4">
    <name type="scientific">Chlamydomonas schloesseri</name>
    <dbReference type="NCBI Taxonomy" id="2026947"/>
    <lineage>
        <taxon>Eukaryota</taxon>
        <taxon>Viridiplantae</taxon>
        <taxon>Chlorophyta</taxon>
        <taxon>core chlorophytes</taxon>
        <taxon>Chlorophyceae</taxon>
        <taxon>CS clade</taxon>
        <taxon>Chlamydomonadales</taxon>
        <taxon>Chlamydomonadaceae</taxon>
        <taxon>Chlamydomonas</taxon>
    </lineage>
</organism>
<evidence type="ECO:0000313" key="4">
    <source>
        <dbReference type="Proteomes" id="UP000613740"/>
    </source>
</evidence>
<name>A0A836BDL9_9CHLO</name>
<feature type="compositionally biased region" description="Basic and acidic residues" evidence="1">
    <location>
        <begin position="42"/>
        <end position="51"/>
    </location>
</feature>
<evidence type="ECO:0000256" key="1">
    <source>
        <dbReference type="SAM" id="MobiDB-lite"/>
    </source>
</evidence>
<keyword evidence="2" id="KW-1133">Transmembrane helix</keyword>
<comment type="caution">
    <text evidence="3">The sequence shown here is derived from an EMBL/GenBank/DDBJ whole genome shotgun (WGS) entry which is preliminary data.</text>
</comment>
<sequence length="155" mass="16418">MNSLLARKGVALTFSRRISPILAVPCLTQRPSSSRAISKVRASKEPERDSAGESASDFLAEASSRAAAFWEKLDTQQRVYTVVAGSALVLFLPQVVGVLLIPLERLLIGGLLAVEEAFALLVLASARVIALIGLVALVLVGAYLFLFPKSGAGKK</sequence>
<dbReference type="AlphaFoldDB" id="A0A836BDL9"/>
<dbReference type="OrthoDB" id="542082at2759"/>
<accession>A0A836BDL9</accession>
<keyword evidence="4" id="KW-1185">Reference proteome</keyword>
<keyword evidence="2" id="KW-0472">Membrane</keyword>
<feature type="transmembrane region" description="Helical" evidence="2">
    <location>
        <begin position="79"/>
        <end position="101"/>
    </location>
</feature>
<gene>
    <name evidence="3" type="ORF">HYH02_000729</name>
</gene>